<dbReference type="InterPro" id="IPR016032">
    <property type="entry name" value="Sig_transdc_resp-reg_C-effctor"/>
</dbReference>
<keyword evidence="2" id="KW-0238">DNA-binding</keyword>
<protein>
    <submittedName>
        <fullName evidence="6">Response regulator transcription factor</fullName>
    </submittedName>
</protein>
<comment type="caution">
    <text evidence="6">The sequence shown here is derived from an EMBL/GenBank/DDBJ whole genome shotgun (WGS) entry which is preliminary data.</text>
</comment>
<dbReference type="SUPFAM" id="SSF46894">
    <property type="entry name" value="C-terminal effector domain of the bipartite response regulators"/>
    <property type="match status" value="1"/>
</dbReference>
<evidence type="ECO:0000313" key="7">
    <source>
        <dbReference type="Proteomes" id="UP000773064"/>
    </source>
</evidence>
<sequence>MENEHNTLLIVDNDRITLMALRSFLEKALPDFSLLPPVDRGDEAIRQCTSVFNPPEVLLIDMSMNGINGPMAIRAIRRENRAIRILAMTSFTLADYACEAADAGSQGIISKNDVQHMSQALRTIADGRVWDGGSGVVFEDAALAYEHVRANRRNDLSAREIEAVDAWSRGMTAARIAEHMDVSENTVRTYLARASEKLGCASRKELIGAWLRLRSR</sequence>
<dbReference type="Pfam" id="PF00072">
    <property type="entry name" value="Response_reg"/>
    <property type="match status" value="1"/>
</dbReference>
<accession>A0ABS5UPZ4</accession>
<dbReference type="InterPro" id="IPR011006">
    <property type="entry name" value="CheY-like_superfamily"/>
</dbReference>
<evidence type="ECO:0000313" key="6">
    <source>
        <dbReference type="EMBL" id="MBT1173028.1"/>
    </source>
</evidence>
<dbReference type="EMBL" id="JAFEJS010000006">
    <property type="protein sequence ID" value="MBT1173028.1"/>
    <property type="molecule type" value="Genomic_DNA"/>
</dbReference>
<dbReference type="Gene3D" id="3.40.50.2300">
    <property type="match status" value="1"/>
</dbReference>
<dbReference type="Proteomes" id="UP000773064">
    <property type="component" value="Unassembled WGS sequence"/>
</dbReference>
<dbReference type="SMART" id="SM00421">
    <property type="entry name" value="HTH_LUXR"/>
    <property type="match status" value="1"/>
</dbReference>
<reference evidence="6 7" key="1">
    <citation type="journal article" date="2021" name="Environ. Microbiol.">
        <title>Genetic insights into the dark matter of the mammalian gut microbiota through targeted genome reconstruction.</title>
        <authorList>
            <person name="Lugli G.A."/>
            <person name="Alessandri G."/>
            <person name="Milani C."/>
            <person name="Viappiani A."/>
            <person name="Fontana F."/>
            <person name="Tarracchini C."/>
            <person name="Mancabelli L."/>
            <person name="Argentini C."/>
            <person name="Ruiz L."/>
            <person name="Margolles A."/>
            <person name="van Sinderen D."/>
            <person name="Turroni F."/>
            <person name="Ventura M."/>
        </authorList>
    </citation>
    <scope>NUCLEOTIDE SEQUENCE [LARGE SCALE GENOMIC DNA]</scope>
    <source>
        <strain evidence="6 7">MA2</strain>
    </source>
</reference>
<feature type="modified residue" description="4-aspartylphosphate" evidence="3">
    <location>
        <position position="61"/>
    </location>
</feature>
<name>A0ABS5UPZ4_9BIFI</name>
<dbReference type="RefSeq" id="WP_214358305.1">
    <property type="nucleotide sequence ID" value="NZ_JAFEJS010000006.1"/>
</dbReference>
<dbReference type="Pfam" id="PF00196">
    <property type="entry name" value="GerE"/>
    <property type="match status" value="1"/>
</dbReference>
<evidence type="ECO:0000256" key="3">
    <source>
        <dbReference type="PROSITE-ProRule" id="PRU00169"/>
    </source>
</evidence>
<dbReference type="InterPro" id="IPR000792">
    <property type="entry name" value="Tscrpt_reg_LuxR_C"/>
</dbReference>
<feature type="domain" description="HTH luxR-type" evidence="4">
    <location>
        <begin position="149"/>
        <end position="214"/>
    </location>
</feature>
<evidence type="ECO:0000256" key="1">
    <source>
        <dbReference type="ARBA" id="ARBA00022553"/>
    </source>
</evidence>
<dbReference type="InterPro" id="IPR058245">
    <property type="entry name" value="NreC/VraR/RcsB-like_REC"/>
</dbReference>
<proteinExistence type="predicted"/>
<keyword evidence="1 3" id="KW-0597">Phosphoprotein</keyword>
<evidence type="ECO:0000256" key="2">
    <source>
        <dbReference type="ARBA" id="ARBA00023125"/>
    </source>
</evidence>
<dbReference type="InterPro" id="IPR036388">
    <property type="entry name" value="WH-like_DNA-bd_sf"/>
</dbReference>
<dbReference type="InterPro" id="IPR001789">
    <property type="entry name" value="Sig_transdc_resp-reg_receiver"/>
</dbReference>
<dbReference type="InterPro" id="IPR039420">
    <property type="entry name" value="WalR-like"/>
</dbReference>
<keyword evidence="7" id="KW-1185">Reference proteome</keyword>
<dbReference type="CDD" id="cd17535">
    <property type="entry name" value="REC_NarL-like"/>
    <property type="match status" value="1"/>
</dbReference>
<feature type="domain" description="Response regulatory" evidence="5">
    <location>
        <begin position="7"/>
        <end position="126"/>
    </location>
</feature>
<evidence type="ECO:0000259" key="4">
    <source>
        <dbReference type="PROSITE" id="PS50043"/>
    </source>
</evidence>
<gene>
    <name evidence="6" type="ORF">JS528_06590</name>
</gene>
<dbReference type="PANTHER" id="PTHR43214">
    <property type="entry name" value="TWO-COMPONENT RESPONSE REGULATOR"/>
    <property type="match status" value="1"/>
</dbReference>
<dbReference type="CDD" id="cd06170">
    <property type="entry name" value="LuxR_C_like"/>
    <property type="match status" value="1"/>
</dbReference>
<dbReference type="Gene3D" id="1.10.10.10">
    <property type="entry name" value="Winged helix-like DNA-binding domain superfamily/Winged helix DNA-binding domain"/>
    <property type="match status" value="1"/>
</dbReference>
<dbReference type="PROSITE" id="PS00622">
    <property type="entry name" value="HTH_LUXR_1"/>
    <property type="match status" value="1"/>
</dbReference>
<organism evidence="6 7">
    <name type="scientific">Bifidobacterium santillanense</name>
    <dbReference type="NCBI Taxonomy" id="2809028"/>
    <lineage>
        <taxon>Bacteria</taxon>
        <taxon>Bacillati</taxon>
        <taxon>Actinomycetota</taxon>
        <taxon>Actinomycetes</taxon>
        <taxon>Bifidobacteriales</taxon>
        <taxon>Bifidobacteriaceae</taxon>
        <taxon>Bifidobacterium</taxon>
    </lineage>
</organism>
<dbReference type="PROSITE" id="PS50043">
    <property type="entry name" value="HTH_LUXR_2"/>
    <property type="match status" value="1"/>
</dbReference>
<dbReference type="PROSITE" id="PS50110">
    <property type="entry name" value="RESPONSE_REGULATORY"/>
    <property type="match status" value="1"/>
</dbReference>
<dbReference type="SMART" id="SM00448">
    <property type="entry name" value="REC"/>
    <property type="match status" value="1"/>
</dbReference>
<evidence type="ECO:0000259" key="5">
    <source>
        <dbReference type="PROSITE" id="PS50110"/>
    </source>
</evidence>
<dbReference type="SUPFAM" id="SSF52172">
    <property type="entry name" value="CheY-like"/>
    <property type="match status" value="1"/>
</dbReference>
<dbReference type="PRINTS" id="PR00038">
    <property type="entry name" value="HTHLUXR"/>
</dbReference>